<feature type="region of interest" description="Disordered" evidence="1">
    <location>
        <begin position="182"/>
        <end position="262"/>
    </location>
</feature>
<sequence>MNEPLIVLTPSVAAALRDQRADQPVVRRHRVGHRLRARGPQRRAALDVCNTSVTGSVASFGAVALPRESQQQHRLHHNHPHHHDGEQKHHGNDDADQLRHRQPARSGLRVLHRRGPAPEQATTEMRVTPVFTPHPAPPTASHAASSAKPIGDSGARCVTLGDELLSGLRRRVHVAPVRQARREHNAVGTHTASERSDEAGVQQHKPGERNEHTRIPVRRHATATASSPRIAAAPNGRSCSRGAPQARRTADPASAAGGPRACGTCSAAAQAAAS</sequence>
<proteinExistence type="predicted"/>
<gene>
    <name evidence="2" type="ORF">TraAM80_09846</name>
</gene>
<comment type="caution">
    <text evidence="2">The sequence shown here is derived from an EMBL/GenBank/DDBJ whole genome shotgun (WGS) entry which is preliminary data.</text>
</comment>
<evidence type="ECO:0000313" key="3">
    <source>
        <dbReference type="Proteomes" id="UP000283634"/>
    </source>
</evidence>
<evidence type="ECO:0000256" key="1">
    <source>
        <dbReference type="SAM" id="MobiDB-lite"/>
    </source>
</evidence>
<feature type="compositionally biased region" description="Basic and acidic residues" evidence="1">
    <location>
        <begin position="205"/>
        <end position="214"/>
    </location>
</feature>
<dbReference type="RefSeq" id="XP_029233632.1">
    <property type="nucleotide sequence ID" value="XM_029386505.1"/>
</dbReference>
<reference evidence="2 3" key="1">
    <citation type="journal article" date="2018" name="BMC Genomics">
        <title>Genomic comparison of Trypanosoma conorhini and Trypanosoma rangeli to Trypanosoma cruzi strains of high and low virulence.</title>
        <authorList>
            <person name="Bradwell K.R."/>
            <person name="Koparde V.N."/>
            <person name="Matveyev A.V."/>
            <person name="Serrano M.G."/>
            <person name="Alves J.M."/>
            <person name="Parikh H."/>
            <person name="Huang B."/>
            <person name="Lee V."/>
            <person name="Espinosa-Alvarez O."/>
            <person name="Ortiz P.A."/>
            <person name="Costa-Martins A.G."/>
            <person name="Teixeira M.M."/>
            <person name="Buck G.A."/>
        </authorList>
    </citation>
    <scope>NUCLEOTIDE SEQUENCE [LARGE SCALE GENOMIC DNA]</scope>
    <source>
        <strain evidence="2 3">AM80</strain>
    </source>
</reference>
<organism evidence="2 3">
    <name type="scientific">Trypanosoma rangeli</name>
    <dbReference type="NCBI Taxonomy" id="5698"/>
    <lineage>
        <taxon>Eukaryota</taxon>
        <taxon>Discoba</taxon>
        <taxon>Euglenozoa</taxon>
        <taxon>Kinetoplastea</taxon>
        <taxon>Metakinetoplastina</taxon>
        <taxon>Trypanosomatida</taxon>
        <taxon>Trypanosomatidae</taxon>
        <taxon>Trypanosoma</taxon>
        <taxon>Herpetosoma</taxon>
    </lineage>
</organism>
<dbReference type="EMBL" id="MKGL01000706">
    <property type="protein sequence ID" value="RNE96330.1"/>
    <property type="molecule type" value="Genomic_DNA"/>
</dbReference>
<keyword evidence="2" id="KW-0675">Receptor</keyword>
<feature type="region of interest" description="Disordered" evidence="1">
    <location>
        <begin position="132"/>
        <end position="151"/>
    </location>
</feature>
<protein>
    <submittedName>
        <fullName evidence="2">Receptor-type adenylate cyclase</fullName>
    </submittedName>
</protein>
<feature type="compositionally biased region" description="Basic residues" evidence="1">
    <location>
        <begin position="73"/>
        <end position="82"/>
    </location>
</feature>
<feature type="region of interest" description="Disordered" evidence="1">
    <location>
        <begin position="67"/>
        <end position="123"/>
    </location>
</feature>
<name>A0A422MT04_TRYRA</name>
<dbReference type="AlphaFoldDB" id="A0A422MT04"/>
<dbReference type="OrthoDB" id="10659687at2759"/>
<evidence type="ECO:0000313" key="2">
    <source>
        <dbReference type="EMBL" id="RNE96330.1"/>
    </source>
</evidence>
<dbReference type="GeneID" id="40333779"/>
<accession>A0A422MT04</accession>
<keyword evidence="3" id="KW-1185">Reference proteome</keyword>
<dbReference type="Proteomes" id="UP000283634">
    <property type="component" value="Unassembled WGS sequence"/>
</dbReference>
<feature type="compositionally biased region" description="Basic and acidic residues" evidence="1">
    <location>
        <begin position="83"/>
        <end position="99"/>
    </location>
</feature>